<reference evidence="12 13" key="1">
    <citation type="submission" date="2018-08" db="EMBL/GenBank/DDBJ databases">
        <title>Genomic investigation of the strawberry pathogen Phytophthora fragariae indicates pathogenicity is determined by transcriptional variation in three key races.</title>
        <authorList>
            <person name="Adams T.M."/>
            <person name="Armitage A.D."/>
            <person name="Sobczyk M.K."/>
            <person name="Bates H.J."/>
            <person name="Dunwell J.M."/>
            <person name="Nellist C.F."/>
            <person name="Harrison R.J."/>
        </authorList>
    </citation>
    <scope>NUCLEOTIDE SEQUENCE [LARGE SCALE GENOMIC DNA]</scope>
    <source>
        <strain evidence="10 14">A4</strain>
        <strain evidence="8 15">BC-1</strain>
        <strain evidence="9 19">BC-23</strain>
        <strain evidence="7 13">NOV-27</strain>
        <strain evidence="6 16">NOV-5</strain>
        <strain evidence="4 17">NOV-71</strain>
        <strain evidence="11 20">NOV-77</strain>
        <strain evidence="2 12">NOV-9</strain>
        <strain evidence="5 21">ONT-3</strain>
        <strain evidence="3 18">SCRP245</strain>
    </source>
</reference>
<evidence type="ECO:0000313" key="8">
    <source>
        <dbReference type="EMBL" id="KAE9242136.1"/>
    </source>
</evidence>
<dbReference type="EMBL" id="QXGF01000312">
    <property type="protein sequence ID" value="KAE8942321.1"/>
    <property type="molecule type" value="Genomic_DNA"/>
</dbReference>
<dbReference type="EMBL" id="QXFZ01000320">
    <property type="protein sequence ID" value="KAE9121242.1"/>
    <property type="molecule type" value="Genomic_DNA"/>
</dbReference>
<evidence type="ECO:0000313" key="3">
    <source>
        <dbReference type="EMBL" id="KAE9015687.1"/>
    </source>
</evidence>
<evidence type="ECO:0000313" key="13">
    <source>
        <dbReference type="Proteomes" id="UP000433483"/>
    </source>
</evidence>
<evidence type="ECO:0000313" key="15">
    <source>
        <dbReference type="Proteomes" id="UP000440367"/>
    </source>
</evidence>
<name>A0A6A3FDA4_9STRA</name>
<dbReference type="Proteomes" id="UP000486351">
    <property type="component" value="Unassembled WGS sequence"/>
</dbReference>
<dbReference type="EMBL" id="QXGD01000356">
    <property type="protein sequence ID" value="KAE9242136.1"/>
    <property type="molecule type" value="Genomic_DNA"/>
</dbReference>
<evidence type="ECO:0000313" key="16">
    <source>
        <dbReference type="Proteomes" id="UP000440732"/>
    </source>
</evidence>
<evidence type="ECO:0000313" key="9">
    <source>
        <dbReference type="EMBL" id="KAE9242152.1"/>
    </source>
</evidence>
<evidence type="ECO:0000313" key="14">
    <source>
        <dbReference type="Proteomes" id="UP000437068"/>
    </source>
</evidence>
<dbReference type="EMBL" id="QXGA01000280">
    <property type="protein sequence ID" value="KAE9148649.1"/>
    <property type="molecule type" value="Genomic_DNA"/>
</dbReference>
<gene>
    <name evidence="10" type="ORF">PF001_g6857</name>
    <name evidence="8" type="ORF">PF002_g8902</name>
    <name evidence="9" type="ORF">PF004_g6730</name>
    <name evidence="7" type="ORF">PF005_g7653</name>
    <name evidence="6" type="ORF">PF006_g6785</name>
    <name evidence="4" type="ORF">PF007_g7873</name>
    <name evidence="11" type="ORF">PF008_g6961</name>
    <name evidence="2" type="ORF">PF009_g7915</name>
    <name evidence="5" type="ORF">PF010_g6389</name>
    <name evidence="3" type="ORF">PF011_g7498</name>
</gene>
<dbReference type="Proteomes" id="UP000433483">
    <property type="component" value="Unassembled WGS sequence"/>
</dbReference>
<organism evidence="2 12">
    <name type="scientific">Phytophthora fragariae</name>
    <dbReference type="NCBI Taxonomy" id="53985"/>
    <lineage>
        <taxon>Eukaryota</taxon>
        <taxon>Sar</taxon>
        <taxon>Stramenopiles</taxon>
        <taxon>Oomycota</taxon>
        <taxon>Peronosporomycetes</taxon>
        <taxon>Peronosporales</taxon>
        <taxon>Peronosporaceae</taxon>
        <taxon>Phytophthora</taxon>
    </lineage>
</organism>
<feature type="compositionally biased region" description="Basic and acidic residues" evidence="1">
    <location>
        <begin position="19"/>
        <end position="32"/>
    </location>
</feature>
<evidence type="ECO:0000313" key="21">
    <source>
        <dbReference type="Proteomes" id="UP000488956"/>
    </source>
</evidence>
<evidence type="ECO:0000313" key="7">
    <source>
        <dbReference type="EMBL" id="KAE9219985.1"/>
    </source>
</evidence>
<evidence type="ECO:0000256" key="1">
    <source>
        <dbReference type="SAM" id="MobiDB-lite"/>
    </source>
</evidence>
<proteinExistence type="predicted"/>
<dbReference type="AlphaFoldDB" id="A0A6A3FDA4"/>
<dbReference type="Proteomes" id="UP000460718">
    <property type="component" value="Unassembled WGS sequence"/>
</dbReference>
<dbReference type="Proteomes" id="UP000488956">
    <property type="component" value="Unassembled WGS sequence"/>
</dbReference>
<keyword evidence="13" id="KW-1185">Reference proteome</keyword>
<evidence type="ECO:0000313" key="6">
    <source>
        <dbReference type="EMBL" id="KAE9148649.1"/>
    </source>
</evidence>
<evidence type="ECO:0000313" key="2">
    <source>
        <dbReference type="EMBL" id="KAE8942321.1"/>
    </source>
</evidence>
<accession>A0A6A3FDA4</accession>
<evidence type="ECO:0000313" key="18">
    <source>
        <dbReference type="Proteomes" id="UP000460718"/>
    </source>
</evidence>
<dbReference type="Proteomes" id="UP000437068">
    <property type="component" value="Unassembled WGS sequence"/>
</dbReference>
<dbReference type="EMBL" id="QXFW01000334">
    <property type="protein sequence ID" value="KAE9015687.1"/>
    <property type="molecule type" value="Genomic_DNA"/>
</dbReference>
<dbReference type="EMBL" id="QXGB01000310">
    <property type="protein sequence ID" value="KAE9219985.1"/>
    <property type="molecule type" value="Genomic_DNA"/>
</dbReference>
<evidence type="ECO:0000313" key="5">
    <source>
        <dbReference type="EMBL" id="KAE9123468.1"/>
    </source>
</evidence>
<evidence type="ECO:0000313" key="10">
    <source>
        <dbReference type="EMBL" id="KAE9317416.1"/>
    </source>
</evidence>
<dbReference type="EMBL" id="QXGE01000281">
    <property type="protein sequence ID" value="KAE9317416.1"/>
    <property type="molecule type" value="Genomic_DNA"/>
</dbReference>
<dbReference type="Proteomes" id="UP000441208">
    <property type="component" value="Unassembled WGS sequence"/>
</dbReference>
<dbReference type="EMBL" id="QXFY01000284">
    <property type="protein sequence ID" value="KAE9349314.1"/>
    <property type="molecule type" value="Genomic_DNA"/>
</dbReference>
<evidence type="ECO:0000313" key="20">
    <source>
        <dbReference type="Proteomes" id="UP000486351"/>
    </source>
</evidence>
<feature type="region of interest" description="Disordered" evidence="1">
    <location>
        <begin position="19"/>
        <end position="77"/>
    </location>
</feature>
<dbReference type="Proteomes" id="UP000429523">
    <property type="component" value="Unassembled WGS sequence"/>
</dbReference>
<feature type="compositionally biased region" description="Polar residues" evidence="1">
    <location>
        <begin position="42"/>
        <end position="57"/>
    </location>
</feature>
<evidence type="ECO:0000313" key="4">
    <source>
        <dbReference type="EMBL" id="KAE9121242.1"/>
    </source>
</evidence>
<evidence type="ECO:0000313" key="17">
    <source>
        <dbReference type="Proteomes" id="UP000441208"/>
    </source>
</evidence>
<dbReference type="Proteomes" id="UP000476176">
    <property type="component" value="Unassembled WGS sequence"/>
</dbReference>
<sequence>MYSIGCNRLCGHEALTKCTRRGERGEGKEGKKTRLRDRKGSQRTATSSTQSPISQSAPRAVTGGQSPAAPSLSCGTT</sequence>
<evidence type="ECO:0000313" key="19">
    <source>
        <dbReference type="Proteomes" id="UP000476176"/>
    </source>
</evidence>
<dbReference type="Proteomes" id="UP000440367">
    <property type="component" value="Unassembled WGS sequence"/>
</dbReference>
<dbReference type="OrthoDB" id="10353236at2759"/>
<dbReference type="EMBL" id="QXFX01000254">
    <property type="protein sequence ID" value="KAE9123468.1"/>
    <property type="molecule type" value="Genomic_DNA"/>
</dbReference>
<dbReference type="EMBL" id="QXGC01000276">
    <property type="protein sequence ID" value="KAE9242152.1"/>
    <property type="molecule type" value="Genomic_DNA"/>
</dbReference>
<comment type="caution">
    <text evidence="2">The sequence shown here is derived from an EMBL/GenBank/DDBJ whole genome shotgun (WGS) entry which is preliminary data.</text>
</comment>
<protein>
    <submittedName>
        <fullName evidence="2">Uncharacterized protein</fullName>
    </submittedName>
</protein>
<evidence type="ECO:0000313" key="12">
    <source>
        <dbReference type="Proteomes" id="UP000429523"/>
    </source>
</evidence>
<dbReference type="Proteomes" id="UP000440732">
    <property type="component" value="Unassembled WGS sequence"/>
</dbReference>
<evidence type="ECO:0000313" key="11">
    <source>
        <dbReference type="EMBL" id="KAE9349314.1"/>
    </source>
</evidence>